<keyword evidence="2" id="KW-1185">Reference proteome</keyword>
<dbReference type="Proteomes" id="UP000078343">
    <property type="component" value="Unassembled WGS sequence"/>
</dbReference>
<organism evidence="1 2">
    <name type="scientific">Fonsecaea erecta</name>
    <dbReference type="NCBI Taxonomy" id="1367422"/>
    <lineage>
        <taxon>Eukaryota</taxon>
        <taxon>Fungi</taxon>
        <taxon>Dikarya</taxon>
        <taxon>Ascomycota</taxon>
        <taxon>Pezizomycotina</taxon>
        <taxon>Eurotiomycetes</taxon>
        <taxon>Chaetothyriomycetidae</taxon>
        <taxon>Chaetothyriales</taxon>
        <taxon>Herpotrichiellaceae</taxon>
        <taxon>Fonsecaea</taxon>
    </lineage>
</organism>
<name>A0A178ZHR0_9EURO</name>
<reference evidence="1 2" key="1">
    <citation type="submission" date="2016-04" db="EMBL/GenBank/DDBJ databases">
        <title>Draft genome of Fonsecaea erecta CBS 125763.</title>
        <authorList>
            <person name="Weiss V.A."/>
            <person name="Vicente V.A."/>
            <person name="Raittz R.T."/>
            <person name="Moreno L.F."/>
            <person name="De Souza E.M."/>
            <person name="Pedrosa F.O."/>
            <person name="Steffens M.B."/>
            <person name="Faoro H."/>
            <person name="Tadra-Sfeir M.Z."/>
            <person name="Najafzadeh M.J."/>
            <person name="Felipe M.S."/>
            <person name="Teixeira M."/>
            <person name="Sun J."/>
            <person name="Xi L."/>
            <person name="Gomes R."/>
            <person name="De Azevedo C.M."/>
            <person name="Salgado C.G."/>
            <person name="Da Silva M.B."/>
            <person name="Nascimento M.F."/>
            <person name="Queiroz-Telles F."/>
            <person name="Attili D.S."/>
            <person name="Gorbushina A."/>
        </authorList>
    </citation>
    <scope>NUCLEOTIDE SEQUENCE [LARGE SCALE GENOMIC DNA]</scope>
    <source>
        <strain evidence="1 2">CBS 125763</strain>
    </source>
</reference>
<dbReference type="OrthoDB" id="4106306at2759"/>
<evidence type="ECO:0000313" key="2">
    <source>
        <dbReference type="Proteomes" id="UP000078343"/>
    </source>
</evidence>
<comment type="caution">
    <text evidence="1">The sequence shown here is derived from an EMBL/GenBank/DDBJ whole genome shotgun (WGS) entry which is preliminary data.</text>
</comment>
<accession>A0A178ZHR0</accession>
<sequence>MSESAVAETSYSHTLTARPYFFPLESRDTRLADVVSRLPKLPAEIRWAVFAHAFDGNRVAVTAPSGCYCFSAATGPYRADHQWLLQSAPPGQVRQEAQRVFVQVAIWEPHCKHALHAFVSRMTALHRLGDVRHVRLNVFELESTWALHLDEFPNLRTATFAPNPKSWTITIPQLADSAELSDANVMSKVWDVLESRDGYGPVREAFKQKTRRYRMLFVFPIRFHLPERPSRGCRRGRTNASAPRWQLSVWRANLDTGTIERDWQEVHLVQEATLD</sequence>
<protein>
    <submittedName>
        <fullName evidence="1">Uncharacterized protein</fullName>
    </submittedName>
</protein>
<dbReference type="GeneID" id="30010784"/>
<evidence type="ECO:0000313" key="1">
    <source>
        <dbReference type="EMBL" id="OAP59318.1"/>
    </source>
</evidence>
<dbReference type="AlphaFoldDB" id="A0A178ZHR0"/>
<dbReference type="RefSeq" id="XP_018692685.1">
    <property type="nucleotide sequence ID" value="XM_018838125.1"/>
</dbReference>
<proteinExistence type="predicted"/>
<dbReference type="EMBL" id="LVYI01000005">
    <property type="protein sequence ID" value="OAP59318.1"/>
    <property type="molecule type" value="Genomic_DNA"/>
</dbReference>
<gene>
    <name evidence="1" type="ORF">AYL99_06616</name>
</gene>